<dbReference type="Proteomes" id="UP000188532">
    <property type="component" value="Unassembled WGS sequence"/>
</dbReference>
<name>A0A1V3WH17_MYCKA</name>
<dbReference type="GO" id="GO:0008168">
    <property type="term" value="F:methyltransferase activity"/>
    <property type="evidence" value="ECO:0007669"/>
    <property type="project" value="UniProtKB-KW"/>
</dbReference>
<reference evidence="1 2" key="1">
    <citation type="submission" date="2017-02" db="EMBL/GenBank/DDBJ databases">
        <title>Complete genome sequences of Mycobacterium kansasii strains isolated from rhesus macaques.</title>
        <authorList>
            <person name="Panda A."/>
            <person name="Nagaraj S."/>
            <person name="Zhao X."/>
            <person name="Tettelin H."/>
            <person name="Detolla L.J."/>
        </authorList>
    </citation>
    <scope>NUCLEOTIDE SEQUENCE [LARGE SCALE GENOMIC DNA]</scope>
    <source>
        <strain evidence="1 2">11-3469</strain>
    </source>
</reference>
<evidence type="ECO:0000313" key="1">
    <source>
        <dbReference type="EMBL" id="OOK66068.1"/>
    </source>
</evidence>
<organism evidence="1 2">
    <name type="scientific">Mycobacterium kansasii</name>
    <dbReference type="NCBI Taxonomy" id="1768"/>
    <lineage>
        <taxon>Bacteria</taxon>
        <taxon>Bacillati</taxon>
        <taxon>Actinomycetota</taxon>
        <taxon>Actinomycetes</taxon>
        <taxon>Mycobacteriales</taxon>
        <taxon>Mycobacteriaceae</taxon>
        <taxon>Mycobacterium</taxon>
    </lineage>
</organism>
<proteinExistence type="predicted"/>
<protein>
    <submittedName>
        <fullName evidence="1">Adenine-specific DNA methylase containing a Zn-ribbon domain protein</fullName>
    </submittedName>
</protein>
<evidence type="ECO:0000313" key="2">
    <source>
        <dbReference type="Proteomes" id="UP000188532"/>
    </source>
</evidence>
<dbReference type="GO" id="GO:0032259">
    <property type="term" value="P:methylation"/>
    <property type="evidence" value="ECO:0007669"/>
    <property type="project" value="UniProtKB-KW"/>
</dbReference>
<comment type="caution">
    <text evidence="1">The sequence shown here is derived from an EMBL/GenBank/DDBJ whole genome shotgun (WGS) entry which is preliminary data.</text>
</comment>
<gene>
    <name evidence="1" type="ORF">BZL29_7682</name>
</gene>
<keyword evidence="1" id="KW-0489">Methyltransferase</keyword>
<accession>A0A1V3WH17</accession>
<dbReference type="REBASE" id="195298">
    <property type="entry name" value="M.Mka3469ORF7678P"/>
</dbReference>
<sequence length="43" mass="4733">MRSSAALVSSVSDFPITVWYAFKQSDSYDEGEASTGWETLLEA</sequence>
<keyword evidence="1" id="KW-0808">Transferase</keyword>
<dbReference type="EMBL" id="MVBN01000010">
    <property type="protein sequence ID" value="OOK66068.1"/>
    <property type="molecule type" value="Genomic_DNA"/>
</dbReference>
<dbReference type="AlphaFoldDB" id="A0A1V3WH17"/>